<dbReference type="RefSeq" id="WP_183954812.1">
    <property type="nucleotide sequence ID" value="NZ_JACIEB010000002.1"/>
</dbReference>
<dbReference type="SUPFAM" id="SSF53448">
    <property type="entry name" value="Nucleotide-diphospho-sugar transferases"/>
    <property type="match status" value="1"/>
</dbReference>
<feature type="binding site" evidence="8">
    <location>
        <position position="25"/>
    </location>
    <ligand>
        <name>GTP</name>
        <dbReference type="ChEBI" id="CHEBI:37565"/>
    </ligand>
</feature>
<evidence type="ECO:0000256" key="9">
    <source>
        <dbReference type="SAM" id="MobiDB-lite"/>
    </source>
</evidence>
<comment type="catalytic activity">
    <reaction evidence="8">
        <text>Mo-molybdopterin + GTP + H(+) = Mo-molybdopterin guanine dinucleotide + diphosphate</text>
        <dbReference type="Rhea" id="RHEA:34243"/>
        <dbReference type="ChEBI" id="CHEBI:15378"/>
        <dbReference type="ChEBI" id="CHEBI:33019"/>
        <dbReference type="ChEBI" id="CHEBI:37565"/>
        <dbReference type="ChEBI" id="CHEBI:71302"/>
        <dbReference type="ChEBI" id="CHEBI:71310"/>
        <dbReference type="EC" id="2.7.7.77"/>
    </reaction>
</comment>
<evidence type="ECO:0000256" key="1">
    <source>
        <dbReference type="ARBA" id="ARBA00022490"/>
    </source>
</evidence>
<proteinExistence type="inferred from homology"/>
<reference evidence="11 12" key="1">
    <citation type="submission" date="2020-08" db="EMBL/GenBank/DDBJ databases">
        <title>Genomic Encyclopedia of Type Strains, Phase IV (KMG-IV): sequencing the most valuable type-strain genomes for metagenomic binning, comparative biology and taxonomic classification.</title>
        <authorList>
            <person name="Goeker M."/>
        </authorList>
    </citation>
    <scope>NUCLEOTIDE SEQUENCE [LARGE SCALE GENOMIC DNA]</scope>
    <source>
        <strain evidence="11 12">DSM 29348</strain>
    </source>
</reference>
<comment type="function">
    <text evidence="8">Transfers a GMP moiety from GTP to Mo-molybdopterin (Mo-MPT) cofactor (Moco or molybdenum cofactor) to form Mo-molybdopterin guanine dinucleotide (Mo-MGD) cofactor.</text>
</comment>
<evidence type="ECO:0000256" key="4">
    <source>
        <dbReference type="ARBA" id="ARBA00022741"/>
    </source>
</evidence>
<keyword evidence="12" id="KW-1185">Reference proteome</keyword>
<keyword evidence="11" id="KW-0548">Nucleotidyltransferase</keyword>
<feature type="binding site" evidence="8">
    <location>
        <begin position="13"/>
        <end position="15"/>
    </location>
    <ligand>
        <name>GTP</name>
        <dbReference type="ChEBI" id="CHEBI:37565"/>
    </ligand>
</feature>
<feature type="binding site" evidence="8">
    <location>
        <position position="98"/>
    </location>
    <ligand>
        <name>GTP</name>
        <dbReference type="ChEBI" id="CHEBI:37565"/>
    </ligand>
</feature>
<feature type="binding site" evidence="8">
    <location>
        <position position="98"/>
    </location>
    <ligand>
        <name>Mg(2+)</name>
        <dbReference type="ChEBI" id="CHEBI:18420"/>
    </ligand>
</feature>
<organism evidence="11 12">
    <name type="scientific">Sphingobium fontiphilum</name>
    <dbReference type="NCBI Taxonomy" id="944425"/>
    <lineage>
        <taxon>Bacteria</taxon>
        <taxon>Pseudomonadati</taxon>
        <taxon>Pseudomonadota</taxon>
        <taxon>Alphaproteobacteria</taxon>
        <taxon>Sphingomonadales</taxon>
        <taxon>Sphingomonadaceae</taxon>
        <taxon>Sphingobium</taxon>
    </lineage>
</organism>
<dbReference type="GO" id="GO:0046872">
    <property type="term" value="F:metal ion binding"/>
    <property type="evidence" value="ECO:0007669"/>
    <property type="project" value="UniProtKB-KW"/>
</dbReference>
<gene>
    <name evidence="8" type="primary">mobA</name>
    <name evidence="11" type="ORF">GGR44_001404</name>
</gene>
<keyword evidence="3 8" id="KW-0479">Metal-binding</keyword>
<comment type="subunit">
    <text evidence="8">Monomer.</text>
</comment>
<keyword evidence="4 8" id="KW-0547">Nucleotide-binding</keyword>
<evidence type="ECO:0000313" key="11">
    <source>
        <dbReference type="EMBL" id="MBB3981757.1"/>
    </source>
</evidence>
<dbReference type="InterPro" id="IPR013482">
    <property type="entry name" value="Molybde_CF_guanTrfase"/>
</dbReference>
<feature type="compositionally biased region" description="Basic and acidic residues" evidence="9">
    <location>
        <begin position="154"/>
        <end position="172"/>
    </location>
</feature>
<feature type="region of interest" description="Disordered" evidence="9">
    <location>
        <begin position="151"/>
        <end position="183"/>
    </location>
</feature>
<dbReference type="PANTHER" id="PTHR19136">
    <property type="entry name" value="MOLYBDENUM COFACTOR GUANYLYLTRANSFERASE"/>
    <property type="match status" value="1"/>
</dbReference>
<comment type="subcellular location">
    <subcellularLocation>
        <location evidence="8">Cytoplasm</location>
    </subcellularLocation>
</comment>
<evidence type="ECO:0000256" key="7">
    <source>
        <dbReference type="ARBA" id="ARBA00023150"/>
    </source>
</evidence>
<feature type="domain" description="MobA-like NTP transferase" evidence="10">
    <location>
        <begin position="10"/>
        <end position="148"/>
    </location>
</feature>
<dbReference type="Proteomes" id="UP000552757">
    <property type="component" value="Unassembled WGS sequence"/>
</dbReference>
<dbReference type="PANTHER" id="PTHR19136:SF81">
    <property type="entry name" value="MOLYBDENUM COFACTOR GUANYLYLTRANSFERASE"/>
    <property type="match status" value="1"/>
</dbReference>
<name>A0A7W6DFD5_9SPHN</name>
<keyword evidence="2 8" id="KW-0808">Transferase</keyword>
<comment type="domain">
    <text evidence="8">The N-terminal domain determines nucleotide recognition and specific binding, while the C-terminal domain determines the specific binding to the target protein.</text>
</comment>
<dbReference type="EMBL" id="JACIEB010000002">
    <property type="protein sequence ID" value="MBB3981757.1"/>
    <property type="molecule type" value="Genomic_DNA"/>
</dbReference>
<dbReference type="Pfam" id="PF12804">
    <property type="entry name" value="NTP_transf_3"/>
    <property type="match status" value="1"/>
</dbReference>
<dbReference type="GO" id="GO:0061603">
    <property type="term" value="F:molybdenum cofactor guanylyltransferase activity"/>
    <property type="evidence" value="ECO:0007669"/>
    <property type="project" value="UniProtKB-EC"/>
</dbReference>
<dbReference type="CDD" id="cd02503">
    <property type="entry name" value="MobA"/>
    <property type="match status" value="1"/>
</dbReference>
<accession>A0A7W6DFD5</accession>
<evidence type="ECO:0000259" key="10">
    <source>
        <dbReference type="Pfam" id="PF12804"/>
    </source>
</evidence>
<dbReference type="InterPro" id="IPR029044">
    <property type="entry name" value="Nucleotide-diphossugar_trans"/>
</dbReference>
<dbReference type="EC" id="2.7.7.77" evidence="8"/>
<dbReference type="HAMAP" id="MF_00316">
    <property type="entry name" value="MobA"/>
    <property type="match status" value="1"/>
</dbReference>
<evidence type="ECO:0000256" key="3">
    <source>
        <dbReference type="ARBA" id="ARBA00022723"/>
    </source>
</evidence>
<evidence type="ECO:0000256" key="8">
    <source>
        <dbReference type="HAMAP-Rule" id="MF_00316"/>
    </source>
</evidence>
<dbReference type="GO" id="GO:0005525">
    <property type="term" value="F:GTP binding"/>
    <property type="evidence" value="ECO:0007669"/>
    <property type="project" value="UniProtKB-UniRule"/>
</dbReference>
<keyword evidence="5 8" id="KW-0460">Magnesium</keyword>
<dbReference type="InterPro" id="IPR025877">
    <property type="entry name" value="MobA-like_NTP_Trfase"/>
</dbReference>
<protein>
    <recommendedName>
        <fullName evidence="8">Molybdenum cofactor guanylyltransferase</fullName>
        <shortName evidence="8">MoCo guanylyltransferase</shortName>
        <ecNumber evidence="8">2.7.7.77</ecNumber>
    </recommendedName>
    <alternativeName>
        <fullName evidence="8">GTP:molybdopterin guanylyltransferase</fullName>
    </alternativeName>
    <alternativeName>
        <fullName evidence="8">Mo-MPT guanylyltransferase</fullName>
    </alternativeName>
    <alternativeName>
        <fullName evidence="8">Molybdopterin guanylyltransferase</fullName>
    </alternativeName>
    <alternativeName>
        <fullName evidence="8">Molybdopterin-guanine dinucleotide synthase</fullName>
        <shortName evidence="8">MGD synthase</shortName>
    </alternativeName>
</protein>
<evidence type="ECO:0000256" key="2">
    <source>
        <dbReference type="ARBA" id="ARBA00022679"/>
    </source>
</evidence>
<evidence type="ECO:0000256" key="5">
    <source>
        <dbReference type="ARBA" id="ARBA00022842"/>
    </source>
</evidence>
<comment type="similarity">
    <text evidence="8">Belongs to the MobA family.</text>
</comment>
<dbReference type="AlphaFoldDB" id="A0A7W6DFD5"/>
<dbReference type="GO" id="GO:0005737">
    <property type="term" value="C:cytoplasm"/>
    <property type="evidence" value="ECO:0007669"/>
    <property type="project" value="UniProtKB-SubCell"/>
</dbReference>
<feature type="binding site" evidence="8">
    <location>
        <position position="65"/>
    </location>
    <ligand>
        <name>GTP</name>
        <dbReference type="ChEBI" id="CHEBI:37565"/>
    </ligand>
</feature>
<dbReference type="Gene3D" id="3.90.550.10">
    <property type="entry name" value="Spore Coat Polysaccharide Biosynthesis Protein SpsA, Chain A"/>
    <property type="match status" value="1"/>
</dbReference>
<evidence type="ECO:0000256" key="6">
    <source>
        <dbReference type="ARBA" id="ARBA00023134"/>
    </source>
</evidence>
<comment type="cofactor">
    <cofactor evidence="8">
        <name>Mg(2+)</name>
        <dbReference type="ChEBI" id="CHEBI:18420"/>
    </cofactor>
</comment>
<evidence type="ECO:0000313" key="12">
    <source>
        <dbReference type="Proteomes" id="UP000552757"/>
    </source>
</evidence>
<sequence length="183" mass="19486">MKAGGAKILGAVLAGGQSRRFGSDKALAMIDGTPMIERVIAALAPQVDDLVLCGRDWPGCVTLADRPEGGAGPLAGLNTALRHAADHGFDGVLAVPVDVLPLPEDLAARLVGEGPAVLERQYAVGWWPTALGPRLDAWLAQGHRRIGQWMAEAGAERRPEPEGMRNINRPEDWPANPDQGRQR</sequence>
<comment type="caution">
    <text evidence="8">Lacks conserved residue(s) required for the propagation of feature annotation.</text>
</comment>
<dbReference type="GO" id="GO:0006777">
    <property type="term" value="P:Mo-molybdopterin cofactor biosynthetic process"/>
    <property type="evidence" value="ECO:0007669"/>
    <property type="project" value="UniProtKB-KW"/>
</dbReference>
<comment type="caution">
    <text evidence="11">The sequence shown here is derived from an EMBL/GenBank/DDBJ whole genome shotgun (WGS) entry which is preliminary data.</text>
</comment>
<keyword evidence="7 8" id="KW-0501">Molybdenum cofactor biosynthesis</keyword>
<keyword evidence="1 8" id="KW-0963">Cytoplasm</keyword>
<keyword evidence="6 8" id="KW-0342">GTP-binding</keyword>